<comment type="caution">
    <text evidence="1">The sequence shown here is derived from an EMBL/GenBank/DDBJ whole genome shotgun (WGS) entry which is preliminary data.</text>
</comment>
<name>A0A225VYW4_9STRA</name>
<dbReference type="Proteomes" id="UP000198211">
    <property type="component" value="Unassembled WGS sequence"/>
</dbReference>
<protein>
    <submittedName>
        <fullName evidence="1">Uncharacterized protein</fullName>
    </submittedName>
</protein>
<reference evidence="2" key="1">
    <citation type="submission" date="2017-03" db="EMBL/GenBank/DDBJ databases">
        <title>Phytopthora megakarya and P. palmivora, two closely related causual agents of cacao black pod achieved similar genome size and gene model numbers by different mechanisms.</title>
        <authorList>
            <person name="Ali S."/>
            <person name="Shao J."/>
            <person name="Larry D.J."/>
            <person name="Kronmiller B."/>
            <person name="Shen D."/>
            <person name="Strem M.D."/>
            <person name="Melnick R.L."/>
            <person name="Guiltinan M.J."/>
            <person name="Tyler B.M."/>
            <person name="Meinhardt L.W."/>
            <person name="Bailey B.A."/>
        </authorList>
    </citation>
    <scope>NUCLEOTIDE SEQUENCE [LARGE SCALE GENOMIC DNA]</scope>
    <source>
        <strain evidence="2">zdho120</strain>
    </source>
</reference>
<dbReference type="EMBL" id="NBNE01002481">
    <property type="protein sequence ID" value="OWZ10324.1"/>
    <property type="molecule type" value="Genomic_DNA"/>
</dbReference>
<gene>
    <name evidence="1" type="ORF">PHMEG_00016839</name>
</gene>
<keyword evidence="2" id="KW-1185">Reference proteome</keyword>
<evidence type="ECO:0000313" key="1">
    <source>
        <dbReference type="EMBL" id="OWZ10324.1"/>
    </source>
</evidence>
<proteinExistence type="predicted"/>
<evidence type="ECO:0000313" key="2">
    <source>
        <dbReference type="Proteomes" id="UP000198211"/>
    </source>
</evidence>
<organism evidence="1 2">
    <name type="scientific">Phytophthora megakarya</name>
    <dbReference type="NCBI Taxonomy" id="4795"/>
    <lineage>
        <taxon>Eukaryota</taxon>
        <taxon>Sar</taxon>
        <taxon>Stramenopiles</taxon>
        <taxon>Oomycota</taxon>
        <taxon>Peronosporomycetes</taxon>
        <taxon>Peronosporales</taxon>
        <taxon>Peronosporaceae</taxon>
        <taxon>Phytophthora</taxon>
    </lineage>
</organism>
<sequence>MRDRDIALQFLKAQEEVQGHQGSEIRKHPWAKHRAKRVGDERRQIREQLDDVKQGLKGLPLEHLSHNATLFAYIYDQVYLLLHSDKRCQWPVQFQEESVWNLLEETWAYKDTVLNGDGDTVFGERVRLQRYRDYLETRYIGRVKDWLIRCEEMDREKTVLSSHVQIMVDGFGECKNCKYVAAF</sequence>
<dbReference type="OrthoDB" id="128457at2759"/>
<dbReference type="AlphaFoldDB" id="A0A225VYW4"/>
<accession>A0A225VYW4</accession>